<keyword evidence="1" id="KW-0931">ER-Golgi transport</keyword>
<dbReference type="InterPro" id="IPR045888">
    <property type="entry name" value="Erv"/>
</dbReference>
<reference evidence="3" key="2">
    <citation type="submission" date="2021-01" db="EMBL/GenBank/DDBJ databases">
        <authorList>
            <person name="Schikora-Tamarit M.A."/>
        </authorList>
    </citation>
    <scope>NUCLEOTIDE SEQUENCE</scope>
    <source>
        <strain evidence="3">NCAIM Y.01608</strain>
    </source>
</reference>
<dbReference type="Pfam" id="PF07970">
    <property type="entry name" value="COPIIcoated_ERV"/>
    <property type="match status" value="1"/>
</dbReference>
<accession>A0A9P8PLX8</accession>
<feature type="transmembrane region" description="Helical" evidence="1">
    <location>
        <begin position="362"/>
        <end position="384"/>
    </location>
</feature>
<dbReference type="PANTHER" id="PTHR10984:SF81">
    <property type="entry name" value="ER-DERIVED VESICLES PROTEIN ERV41"/>
    <property type="match status" value="1"/>
</dbReference>
<dbReference type="PANTHER" id="PTHR10984">
    <property type="entry name" value="ENDOPLASMIC RETICULUM-GOLGI INTERMEDIATE COMPARTMENT PROTEIN"/>
    <property type="match status" value="1"/>
</dbReference>
<evidence type="ECO:0000313" key="4">
    <source>
        <dbReference type="Proteomes" id="UP000788993"/>
    </source>
</evidence>
<dbReference type="GO" id="GO:0000139">
    <property type="term" value="C:Golgi membrane"/>
    <property type="evidence" value="ECO:0007669"/>
    <property type="project" value="UniProtKB-SubCell"/>
</dbReference>
<dbReference type="AlphaFoldDB" id="A0A9P8PLX8"/>
<dbReference type="InterPro" id="IPR012936">
    <property type="entry name" value="Erv_C"/>
</dbReference>
<dbReference type="GO" id="GO:0005789">
    <property type="term" value="C:endoplasmic reticulum membrane"/>
    <property type="evidence" value="ECO:0007669"/>
    <property type="project" value="UniProtKB-SubCell"/>
</dbReference>
<proteinExistence type="inferred from homology"/>
<comment type="caution">
    <text evidence="3">The sequence shown here is derived from an EMBL/GenBank/DDBJ whole genome shotgun (WGS) entry which is preliminary data.</text>
</comment>
<protein>
    <recommendedName>
        <fullName evidence="1">Endoplasmic reticulum-Golgi intermediate compartment protein</fullName>
    </recommendedName>
</protein>
<comment type="function">
    <text evidence="1">Plays a role in transport between endoplasmic reticulum and Golgi.</text>
</comment>
<keyword evidence="1" id="KW-1133">Transmembrane helix</keyword>
<keyword evidence="1" id="KW-0333">Golgi apparatus</keyword>
<keyword evidence="1" id="KW-0813">Transport</keyword>
<evidence type="ECO:0000259" key="2">
    <source>
        <dbReference type="Pfam" id="PF07970"/>
    </source>
</evidence>
<reference evidence="3" key="1">
    <citation type="journal article" date="2021" name="Open Biol.">
        <title>Shared evolutionary footprints suggest mitochondrial oxidative damage underlies multiple complex I losses in fungi.</title>
        <authorList>
            <person name="Schikora-Tamarit M.A."/>
            <person name="Marcet-Houben M."/>
            <person name="Nosek J."/>
            <person name="Gabaldon T."/>
        </authorList>
    </citation>
    <scope>NUCLEOTIDE SEQUENCE</scope>
    <source>
        <strain evidence="3">NCAIM Y.01608</strain>
    </source>
</reference>
<keyword evidence="1" id="KW-0472">Membrane</keyword>
<comment type="subcellular location">
    <subcellularLocation>
        <location evidence="1">Endoplasmic reticulum membrane</location>
        <topology evidence="1">Multi-pass membrane protein</topology>
    </subcellularLocation>
    <subcellularLocation>
        <location evidence="1">Endoplasmic reticulum-Golgi intermediate compartment membrane</location>
        <topology evidence="1">Multi-pass membrane protein</topology>
    </subcellularLocation>
    <subcellularLocation>
        <location evidence="1">Golgi apparatus membrane</location>
        <topology evidence="1">Multi-pass membrane protein</topology>
    </subcellularLocation>
</comment>
<comment type="similarity">
    <text evidence="1">Belongs to the ERGIC family.</text>
</comment>
<comment type="caution">
    <text evidence="1">Lacks conserved residue(s) required for the propagation of feature annotation.</text>
</comment>
<dbReference type="Proteomes" id="UP000788993">
    <property type="component" value="Unassembled WGS sequence"/>
</dbReference>
<gene>
    <name evidence="3" type="ORF">OGATHE_001822</name>
</gene>
<organism evidence="3 4">
    <name type="scientific">Ogataea polymorpha</name>
    <dbReference type="NCBI Taxonomy" id="460523"/>
    <lineage>
        <taxon>Eukaryota</taxon>
        <taxon>Fungi</taxon>
        <taxon>Dikarya</taxon>
        <taxon>Ascomycota</taxon>
        <taxon>Saccharomycotina</taxon>
        <taxon>Pichiomycetes</taxon>
        <taxon>Pichiales</taxon>
        <taxon>Pichiaceae</taxon>
        <taxon>Ogataea</taxon>
    </lineage>
</organism>
<dbReference type="GO" id="GO:0006890">
    <property type="term" value="P:retrograde vesicle-mediated transport, Golgi to endoplasmic reticulum"/>
    <property type="evidence" value="ECO:0007669"/>
    <property type="project" value="TreeGrafter"/>
</dbReference>
<dbReference type="EMBL" id="JAEUBD010000526">
    <property type="protein sequence ID" value="KAH3673842.1"/>
    <property type="molecule type" value="Genomic_DNA"/>
</dbReference>
<name>A0A9P8PLX8_9ASCO</name>
<evidence type="ECO:0000313" key="3">
    <source>
        <dbReference type="EMBL" id="KAH3673842.1"/>
    </source>
</evidence>
<evidence type="ECO:0000256" key="1">
    <source>
        <dbReference type="RuleBase" id="RU369013"/>
    </source>
</evidence>
<dbReference type="GO" id="GO:0006888">
    <property type="term" value="P:endoplasmic reticulum to Golgi vesicle-mediated transport"/>
    <property type="evidence" value="ECO:0007669"/>
    <property type="project" value="UniProtKB-UniRule"/>
</dbReference>
<dbReference type="GO" id="GO:0030134">
    <property type="term" value="C:COPII-coated ER to Golgi transport vesicle"/>
    <property type="evidence" value="ECO:0007669"/>
    <property type="project" value="TreeGrafter"/>
</dbReference>
<keyword evidence="1" id="KW-0812">Transmembrane</keyword>
<feature type="domain" description="Endoplasmic reticulum vesicle transporter C-terminal" evidence="2">
    <location>
        <begin position="224"/>
        <end position="382"/>
    </location>
</feature>
<keyword evidence="1" id="KW-0256">Endoplasmic reticulum</keyword>
<sequence>MPTRTLGYSEREQSPIFFEFECCVELPIPFCQFWVDYFVEKLFCQRDLEEFFFELLQILIHHASGQSIIGLHIGFGAIKRRTMDIVELSTKYVGGKIISQTLVAIDMATRFKSLHRKTLLVRLTYLAHERGQVELVLLCLFDEVVRKDLVINLDLVVAMPCNYIHTNVRDLTDDRFLAAELLNYQGTTFNIPRWYEQSAKKIVTPELEAVLERSLQARFQYQGEHHDEGAPACRIFGAIPVNRVKGEFHITAKGYGYRDRTRVPVEGLNFTHAISEFSFGEFFPYLDNPLDMTLKTTDAHLHTFKYHLNVVPTLYRKLGVEIDTNQYSLSLTESSGKYVPGIFFQYDFEPIKLVVEETRLSFWQFVVRLATIMGGILVVAGWLYKLFDKLILLTLGKEFAKRGQEKKEGGLLDNVEDFEKI</sequence>
<dbReference type="GO" id="GO:0033116">
    <property type="term" value="C:endoplasmic reticulum-Golgi intermediate compartment membrane"/>
    <property type="evidence" value="ECO:0007669"/>
    <property type="project" value="UniProtKB-SubCell"/>
</dbReference>
<keyword evidence="4" id="KW-1185">Reference proteome</keyword>